<dbReference type="InterPro" id="IPR000488">
    <property type="entry name" value="Death_dom"/>
</dbReference>
<dbReference type="PROSITE" id="PS00652">
    <property type="entry name" value="TNFR_NGFR_1"/>
    <property type="match status" value="1"/>
</dbReference>
<dbReference type="GO" id="GO:0006954">
    <property type="term" value="P:inflammatory response"/>
    <property type="evidence" value="ECO:0007669"/>
    <property type="project" value="TreeGrafter"/>
</dbReference>
<feature type="transmembrane region" description="Helical" evidence="8">
    <location>
        <begin position="221"/>
        <end position="245"/>
    </location>
</feature>
<dbReference type="GO" id="GO:0005031">
    <property type="term" value="F:tumor necrosis factor receptor activity"/>
    <property type="evidence" value="ECO:0007669"/>
    <property type="project" value="TreeGrafter"/>
</dbReference>
<organism evidence="12 13">
    <name type="scientific">Alosa alosa</name>
    <name type="common">allis shad</name>
    <dbReference type="NCBI Taxonomy" id="278164"/>
    <lineage>
        <taxon>Eukaryota</taxon>
        <taxon>Metazoa</taxon>
        <taxon>Chordata</taxon>
        <taxon>Craniata</taxon>
        <taxon>Vertebrata</taxon>
        <taxon>Euteleostomi</taxon>
        <taxon>Actinopterygii</taxon>
        <taxon>Neopterygii</taxon>
        <taxon>Teleostei</taxon>
        <taxon>Clupei</taxon>
        <taxon>Clupeiformes</taxon>
        <taxon>Clupeoidei</taxon>
        <taxon>Clupeidae</taxon>
        <taxon>Alosa</taxon>
    </lineage>
</organism>
<dbReference type="InterPro" id="IPR052493">
    <property type="entry name" value="TNFRSF1A"/>
</dbReference>
<evidence type="ECO:0000259" key="11">
    <source>
        <dbReference type="PROSITE" id="PS50050"/>
    </source>
</evidence>
<dbReference type="PANTHER" id="PTHR46861">
    <property type="entry name" value="TUMOR NECROSIS FACTOR RECEPTOR SUPERFAMILY MEMBER 1A"/>
    <property type="match status" value="1"/>
</dbReference>
<keyword evidence="8" id="KW-0472">Membrane</keyword>
<evidence type="ECO:0000313" key="12">
    <source>
        <dbReference type="EMBL" id="KAG5271723.1"/>
    </source>
</evidence>
<feature type="chain" id="PRO_5043383562" description="Tumor necrosis factor receptor superfamily member 1A" evidence="9">
    <location>
        <begin position="31"/>
        <end position="420"/>
    </location>
</feature>
<gene>
    <name evidence="12" type="ORF">AALO_G00183320</name>
</gene>
<keyword evidence="5" id="KW-0325">Glycoprotein</keyword>
<feature type="disulfide bond" evidence="6">
    <location>
        <begin position="160"/>
        <end position="178"/>
    </location>
</feature>
<keyword evidence="4 6" id="KW-1015">Disulfide bond</keyword>
<feature type="domain" description="TNFR-Cys" evidence="11">
    <location>
        <begin position="137"/>
        <end position="178"/>
    </location>
</feature>
<evidence type="ECO:0000313" key="13">
    <source>
        <dbReference type="Proteomes" id="UP000823561"/>
    </source>
</evidence>
<dbReference type="PROSITE" id="PS50050">
    <property type="entry name" value="TNFR_NGFR_2"/>
    <property type="match status" value="2"/>
</dbReference>
<comment type="caution">
    <text evidence="6">Lacks conserved residue(s) required for the propagation of feature annotation.</text>
</comment>
<dbReference type="GO" id="GO:0043120">
    <property type="term" value="F:tumor necrosis factor binding"/>
    <property type="evidence" value="ECO:0007669"/>
    <property type="project" value="TreeGrafter"/>
</dbReference>
<evidence type="ECO:0000256" key="9">
    <source>
        <dbReference type="SAM" id="SignalP"/>
    </source>
</evidence>
<evidence type="ECO:0000256" key="3">
    <source>
        <dbReference type="ARBA" id="ARBA00022737"/>
    </source>
</evidence>
<reference evidence="12" key="1">
    <citation type="submission" date="2020-10" db="EMBL/GenBank/DDBJ databases">
        <title>Chromosome-scale genome assembly of the Allis shad, Alosa alosa.</title>
        <authorList>
            <person name="Margot Z."/>
            <person name="Christophe K."/>
            <person name="Cabau C."/>
            <person name="Louis A."/>
            <person name="Berthelot C."/>
            <person name="Parey E."/>
            <person name="Roest Crollius H."/>
            <person name="Montfort J."/>
            <person name="Robinson-Rechavi M."/>
            <person name="Bucao C."/>
            <person name="Bouchez O."/>
            <person name="Gislard M."/>
            <person name="Lluch J."/>
            <person name="Milhes M."/>
            <person name="Lampietro C."/>
            <person name="Lopez Roques C."/>
            <person name="Donnadieu C."/>
            <person name="Braasch I."/>
            <person name="Desvignes T."/>
            <person name="Postlethwait J."/>
            <person name="Bobe J."/>
            <person name="Guiguen Y."/>
        </authorList>
    </citation>
    <scope>NUCLEOTIDE SEQUENCE</scope>
    <source>
        <strain evidence="12">M-15738</strain>
        <tissue evidence="12">Blood</tissue>
    </source>
</reference>
<feature type="disulfide bond" evidence="6">
    <location>
        <begin position="157"/>
        <end position="170"/>
    </location>
</feature>
<evidence type="ECO:0000256" key="4">
    <source>
        <dbReference type="ARBA" id="ARBA00023157"/>
    </source>
</evidence>
<feature type="domain" description="TNFR-Cys" evidence="11">
    <location>
        <begin position="95"/>
        <end position="136"/>
    </location>
</feature>
<keyword evidence="13" id="KW-1185">Reference proteome</keyword>
<evidence type="ECO:0000256" key="5">
    <source>
        <dbReference type="ARBA" id="ARBA00023180"/>
    </source>
</evidence>
<dbReference type="PANTHER" id="PTHR46861:SF1">
    <property type="entry name" value="TUMOR NECROSIS FACTOR RECEPTOR SUPERFAMILY MEMBER 1A"/>
    <property type="match status" value="1"/>
</dbReference>
<feature type="region of interest" description="Disordered" evidence="7">
    <location>
        <begin position="257"/>
        <end position="276"/>
    </location>
</feature>
<dbReference type="SUPFAM" id="SSF57586">
    <property type="entry name" value="TNF receptor-like"/>
    <property type="match status" value="2"/>
</dbReference>
<feature type="repeat" description="TNFR-Cys" evidence="6">
    <location>
        <begin position="137"/>
        <end position="178"/>
    </location>
</feature>
<proteinExistence type="predicted"/>
<name>A0AAV6G9K5_9TELE</name>
<keyword evidence="3" id="KW-0677">Repeat</keyword>
<dbReference type="SMART" id="SM00005">
    <property type="entry name" value="DEATH"/>
    <property type="match status" value="1"/>
</dbReference>
<protein>
    <recommendedName>
        <fullName evidence="14">Tumor necrosis factor receptor superfamily member 1A</fullName>
    </recommendedName>
</protein>
<keyword evidence="8" id="KW-0812">Transmembrane</keyword>
<evidence type="ECO:0000256" key="8">
    <source>
        <dbReference type="SAM" id="Phobius"/>
    </source>
</evidence>
<dbReference type="InterPro" id="IPR001368">
    <property type="entry name" value="TNFR/NGFR_Cys_rich_reg"/>
</dbReference>
<dbReference type="SUPFAM" id="SSF47986">
    <property type="entry name" value="DEATH domain"/>
    <property type="match status" value="1"/>
</dbReference>
<dbReference type="Gene3D" id="1.10.533.10">
    <property type="entry name" value="Death Domain, Fas"/>
    <property type="match status" value="1"/>
</dbReference>
<dbReference type="AlphaFoldDB" id="A0AAV6G9K5"/>
<dbReference type="Gene3D" id="2.10.50.10">
    <property type="entry name" value="Tumor Necrosis Factor Receptor, subunit A, domain 2"/>
    <property type="match status" value="2"/>
</dbReference>
<dbReference type="SMART" id="SM00208">
    <property type="entry name" value="TNFR"/>
    <property type="match status" value="3"/>
</dbReference>
<dbReference type="GO" id="GO:0043235">
    <property type="term" value="C:receptor complex"/>
    <property type="evidence" value="ECO:0007669"/>
    <property type="project" value="TreeGrafter"/>
</dbReference>
<evidence type="ECO:0000256" key="1">
    <source>
        <dbReference type="ARBA" id="ARBA00022703"/>
    </source>
</evidence>
<accession>A0AAV6G9K5</accession>
<feature type="signal peptide" evidence="9">
    <location>
        <begin position="1"/>
        <end position="30"/>
    </location>
</feature>
<feature type="disulfide bond" evidence="6">
    <location>
        <begin position="118"/>
        <end position="136"/>
    </location>
</feature>
<comment type="caution">
    <text evidence="12">The sequence shown here is derived from an EMBL/GenBank/DDBJ whole genome shotgun (WGS) entry which is preliminary data.</text>
</comment>
<feature type="domain" description="Death" evidence="10">
    <location>
        <begin position="324"/>
        <end position="415"/>
    </location>
</feature>
<evidence type="ECO:0008006" key="14">
    <source>
        <dbReference type="Google" id="ProtNLM"/>
    </source>
</evidence>
<dbReference type="Pfam" id="PF00020">
    <property type="entry name" value="TNFR_c6"/>
    <property type="match status" value="2"/>
</dbReference>
<feature type="repeat" description="TNFR-Cys" evidence="6">
    <location>
        <begin position="95"/>
        <end position="136"/>
    </location>
</feature>
<dbReference type="InterPro" id="IPR011029">
    <property type="entry name" value="DEATH-like_dom_sf"/>
</dbReference>
<dbReference type="Proteomes" id="UP000823561">
    <property type="component" value="Chromosome 13"/>
</dbReference>
<keyword evidence="2 9" id="KW-0732">Signal</keyword>
<dbReference type="EMBL" id="JADWDJ010000013">
    <property type="protein sequence ID" value="KAG5271723.1"/>
    <property type="molecule type" value="Genomic_DNA"/>
</dbReference>
<evidence type="ECO:0000256" key="7">
    <source>
        <dbReference type="SAM" id="MobiDB-lite"/>
    </source>
</evidence>
<sequence length="420" mass="46937">MGRGRHMSTWTNNVGLCSLIFVLLVLQSHAVRGVDSAGPWPSQSPASPTNSSHEVKCQLDEYLHSSKQFCCNKCNPGFKLDKECDGPGKATRCQQCIDGYSYIHTANSSPNCFKCNRCKDNEVEITKCDYKTNRICECKEGYYKKSITKLDHQCVRCTTCGDGEREIKACKPEQNRVCDCKYLHPRENSSTTCTFQCSKISDLCHQCGQREKCPGPGNQDWSLIVAVPFTIMATALLTALGMLSYKAIKHRLMREKLQGKSPATSEPPGSPCESLDSTESLLIVTTPESHIRNDHNEGVPFSIQVPNETQTALPDCVPQEINTSKFIYSILEEVPVARVTELVRLLGVKDQDIERARRDNPLSCKDAHYDMLKRWADSGTRRRTTTLPWPLLLQLLATLRDMGLGGCAESLEVEYDLDLA</sequence>
<dbReference type="Pfam" id="PF00531">
    <property type="entry name" value="Death"/>
    <property type="match status" value="1"/>
</dbReference>
<dbReference type="GO" id="GO:0045121">
    <property type="term" value="C:membrane raft"/>
    <property type="evidence" value="ECO:0007669"/>
    <property type="project" value="TreeGrafter"/>
</dbReference>
<dbReference type="PROSITE" id="PS50017">
    <property type="entry name" value="DEATH_DOMAIN"/>
    <property type="match status" value="1"/>
</dbReference>
<feature type="disulfide bond" evidence="6">
    <location>
        <begin position="115"/>
        <end position="128"/>
    </location>
</feature>
<evidence type="ECO:0000256" key="6">
    <source>
        <dbReference type="PROSITE-ProRule" id="PRU00206"/>
    </source>
</evidence>
<keyword evidence="1" id="KW-0053">Apoptosis</keyword>
<evidence type="ECO:0000256" key="2">
    <source>
        <dbReference type="ARBA" id="ARBA00022729"/>
    </source>
</evidence>
<dbReference type="GO" id="GO:0006915">
    <property type="term" value="P:apoptotic process"/>
    <property type="evidence" value="ECO:0007669"/>
    <property type="project" value="UniProtKB-KW"/>
</dbReference>
<evidence type="ECO:0000259" key="10">
    <source>
        <dbReference type="PROSITE" id="PS50017"/>
    </source>
</evidence>
<keyword evidence="8" id="KW-1133">Transmembrane helix</keyword>